<proteinExistence type="predicted"/>
<gene>
    <name evidence="3" type="ORF">MHL29_07895</name>
</gene>
<accession>A0ABS9Q3C2</accession>
<feature type="signal peptide" evidence="2">
    <location>
        <begin position="1"/>
        <end position="29"/>
    </location>
</feature>
<feature type="compositionally biased region" description="Gly residues" evidence="1">
    <location>
        <begin position="42"/>
        <end position="54"/>
    </location>
</feature>
<reference evidence="3 4" key="1">
    <citation type="submission" date="2022-02" db="EMBL/GenBank/DDBJ databases">
        <title>Uncovering new skin microbiome diversity through culturing and metagenomics.</title>
        <authorList>
            <person name="Conlan S."/>
            <person name="Deming C."/>
            <person name="Nisc Comparative Sequencing Program N."/>
            <person name="Segre J.A."/>
        </authorList>
    </citation>
    <scope>NUCLEOTIDE SEQUENCE [LARGE SCALE GENOMIC DNA]</scope>
    <source>
        <strain evidence="3 4">ACRQZ</strain>
    </source>
</reference>
<feature type="compositionally biased region" description="Low complexity" evidence="1">
    <location>
        <begin position="31"/>
        <end position="41"/>
    </location>
</feature>
<sequence length="156" mass="15279">MSDNNRILTAGAVAAAGLMIAGGAAAAQAATSTAPAATGYGSTPGYGAPPGYGDGRGRGGHEHTTVTGDEATRVKEAVTAKDSAVTVEQVLKDPDGSYDVIGTKAGQRVMVEVSKDLKTVEVRTGGRGGHGRRGGQPGQTPAPSTSGAASPAGYAV</sequence>
<dbReference type="RefSeq" id="WP_239263701.1">
    <property type="nucleotide sequence ID" value="NZ_JAKRCV010000019.1"/>
</dbReference>
<evidence type="ECO:0000256" key="2">
    <source>
        <dbReference type="SAM" id="SignalP"/>
    </source>
</evidence>
<feature type="compositionally biased region" description="Basic and acidic residues" evidence="1">
    <location>
        <begin position="55"/>
        <end position="66"/>
    </location>
</feature>
<evidence type="ECO:0008006" key="5">
    <source>
        <dbReference type="Google" id="ProtNLM"/>
    </source>
</evidence>
<feature type="region of interest" description="Disordered" evidence="1">
    <location>
        <begin position="121"/>
        <end position="156"/>
    </location>
</feature>
<evidence type="ECO:0000313" key="4">
    <source>
        <dbReference type="Proteomes" id="UP001521931"/>
    </source>
</evidence>
<comment type="caution">
    <text evidence="3">The sequence shown here is derived from an EMBL/GenBank/DDBJ whole genome shotgun (WGS) entry which is preliminary data.</text>
</comment>
<name>A0ABS9Q3C2_9MICO</name>
<evidence type="ECO:0000313" key="3">
    <source>
        <dbReference type="EMBL" id="MCG7321807.1"/>
    </source>
</evidence>
<feature type="compositionally biased region" description="Low complexity" evidence="1">
    <location>
        <begin position="138"/>
        <end position="156"/>
    </location>
</feature>
<keyword evidence="2" id="KW-0732">Signal</keyword>
<feature type="region of interest" description="Disordered" evidence="1">
    <location>
        <begin position="31"/>
        <end position="66"/>
    </location>
</feature>
<organism evidence="3 4">
    <name type="scientific">Arsenicicoccus bolidensis</name>
    <dbReference type="NCBI Taxonomy" id="229480"/>
    <lineage>
        <taxon>Bacteria</taxon>
        <taxon>Bacillati</taxon>
        <taxon>Actinomycetota</taxon>
        <taxon>Actinomycetes</taxon>
        <taxon>Micrococcales</taxon>
        <taxon>Intrasporangiaceae</taxon>
        <taxon>Arsenicicoccus</taxon>
    </lineage>
</organism>
<keyword evidence="4" id="KW-1185">Reference proteome</keyword>
<feature type="chain" id="PRO_5047489261" description="PepSY domain-containing protein" evidence="2">
    <location>
        <begin position="30"/>
        <end position="156"/>
    </location>
</feature>
<protein>
    <recommendedName>
        <fullName evidence="5">PepSY domain-containing protein</fullName>
    </recommendedName>
</protein>
<dbReference type="EMBL" id="JAKRCV010000019">
    <property type="protein sequence ID" value="MCG7321807.1"/>
    <property type="molecule type" value="Genomic_DNA"/>
</dbReference>
<evidence type="ECO:0000256" key="1">
    <source>
        <dbReference type="SAM" id="MobiDB-lite"/>
    </source>
</evidence>
<dbReference type="Proteomes" id="UP001521931">
    <property type="component" value="Unassembled WGS sequence"/>
</dbReference>